<evidence type="ECO:0000256" key="1">
    <source>
        <dbReference type="ARBA" id="ARBA00004141"/>
    </source>
</evidence>
<dbReference type="EMBL" id="QYUK01000008">
    <property type="protein sequence ID" value="RJF94529.1"/>
    <property type="molecule type" value="Genomic_DNA"/>
</dbReference>
<feature type="transmembrane region" description="Helical" evidence="6">
    <location>
        <begin position="111"/>
        <end position="134"/>
    </location>
</feature>
<keyword evidence="8" id="KW-1185">Reference proteome</keyword>
<evidence type="ECO:0000313" key="8">
    <source>
        <dbReference type="Proteomes" id="UP000284605"/>
    </source>
</evidence>
<feature type="binding site" evidence="5">
    <location>
        <position position="199"/>
    </location>
    <ligand>
        <name>Zn(2+)</name>
        <dbReference type="ChEBI" id="CHEBI:29105"/>
    </ligand>
</feature>
<dbReference type="GO" id="GO:0016020">
    <property type="term" value="C:membrane"/>
    <property type="evidence" value="ECO:0007669"/>
    <property type="project" value="UniProtKB-SubCell"/>
</dbReference>
<dbReference type="Pfam" id="PF03006">
    <property type="entry name" value="HlyIII"/>
    <property type="match status" value="1"/>
</dbReference>
<evidence type="ECO:0000256" key="5">
    <source>
        <dbReference type="PIRSR" id="PIRSR604254-1"/>
    </source>
</evidence>
<feature type="transmembrane region" description="Helical" evidence="6">
    <location>
        <begin position="166"/>
        <end position="185"/>
    </location>
</feature>
<evidence type="ECO:0000313" key="7">
    <source>
        <dbReference type="EMBL" id="RJF94529.1"/>
    </source>
</evidence>
<dbReference type="RefSeq" id="WP_119775683.1">
    <property type="nucleotide sequence ID" value="NZ_QYUK01000008.1"/>
</dbReference>
<evidence type="ECO:0000256" key="4">
    <source>
        <dbReference type="ARBA" id="ARBA00023136"/>
    </source>
</evidence>
<keyword evidence="5" id="KW-0479">Metal-binding</keyword>
<organism evidence="7 8">
    <name type="scientific">Oleomonas cavernae</name>
    <dbReference type="NCBI Taxonomy" id="2320859"/>
    <lineage>
        <taxon>Bacteria</taxon>
        <taxon>Pseudomonadati</taxon>
        <taxon>Pseudomonadota</taxon>
        <taxon>Alphaproteobacteria</taxon>
        <taxon>Acetobacterales</taxon>
        <taxon>Acetobacteraceae</taxon>
        <taxon>Oleomonas</taxon>
    </lineage>
</organism>
<dbReference type="Proteomes" id="UP000284605">
    <property type="component" value="Unassembled WGS sequence"/>
</dbReference>
<feature type="transmembrane region" description="Helical" evidence="6">
    <location>
        <begin position="141"/>
        <end position="160"/>
    </location>
</feature>
<gene>
    <name evidence="7" type="ORF">D3874_01450</name>
</gene>
<keyword evidence="3 6" id="KW-1133">Transmembrane helix</keyword>
<evidence type="ECO:0000256" key="3">
    <source>
        <dbReference type="ARBA" id="ARBA00022989"/>
    </source>
</evidence>
<comment type="subcellular location">
    <subcellularLocation>
        <location evidence="1">Membrane</location>
        <topology evidence="1">Multi-pass membrane protein</topology>
    </subcellularLocation>
</comment>
<proteinExistence type="predicted"/>
<accession>A0A418WTP6</accession>
<dbReference type="GO" id="GO:0046872">
    <property type="term" value="F:metal ion binding"/>
    <property type="evidence" value="ECO:0007669"/>
    <property type="project" value="UniProtKB-KW"/>
</dbReference>
<evidence type="ECO:0000256" key="6">
    <source>
        <dbReference type="SAM" id="Phobius"/>
    </source>
</evidence>
<feature type="transmembrane region" description="Helical" evidence="6">
    <location>
        <begin position="23"/>
        <end position="46"/>
    </location>
</feature>
<reference evidence="7 8" key="1">
    <citation type="submission" date="2018-09" db="EMBL/GenBank/DDBJ databases">
        <authorList>
            <person name="Zhu H."/>
        </authorList>
    </citation>
    <scope>NUCLEOTIDE SEQUENCE [LARGE SCALE GENOMIC DNA]</scope>
    <source>
        <strain evidence="7 8">K1W22B-8</strain>
    </source>
</reference>
<dbReference type="InterPro" id="IPR004254">
    <property type="entry name" value="AdipoR/HlyIII-related"/>
</dbReference>
<dbReference type="AlphaFoldDB" id="A0A418WTP6"/>
<dbReference type="PANTHER" id="PTHR20855">
    <property type="entry name" value="ADIPOR/PROGESTIN RECEPTOR-RELATED"/>
    <property type="match status" value="1"/>
</dbReference>
<evidence type="ECO:0000256" key="2">
    <source>
        <dbReference type="ARBA" id="ARBA00022692"/>
    </source>
</evidence>
<comment type="caution">
    <text evidence="7">The sequence shown here is derived from an EMBL/GenBank/DDBJ whole genome shotgun (WGS) entry which is preliminary data.</text>
</comment>
<name>A0A418WTP6_9PROT</name>
<keyword evidence="4 6" id="KW-0472">Membrane</keyword>
<dbReference type="OrthoDB" id="9813689at2"/>
<keyword evidence="2 6" id="KW-0812">Transmembrane</keyword>
<sequence length="226" mass="24421">MSDSVYDWGPRAYGAGELAADRWVHILGVAFAVLGTIALLIVVGIFGDGGAFASVVPYVIGLNAMLICSAAYNLTKPSPRREFLRRFDHAAIFLMIAGTYTPLTTRYLDGAWAITITLVIWAIAVAGVCVKIAFPRRYERVSIAIYLAMGWMLVIPIRPLLASLELSTMILIAVGGVLFTVGTLFHVRHRMPYQNAVWHGFVLAASACHYAAIMRGMAFGLGAGGI</sequence>
<feature type="transmembrane region" description="Helical" evidence="6">
    <location>
        <begin position="52"/>
        <end position="75"/>
    </location>
</feature>
<feature type="transmembrane region" description="Helical" evidence="6">
    <location>
        <begin position="197"/>
        <end position="218"/>
    </location>
</feature>
<keyword evidence="5" id="KW-0862">Zinc</keyword>
<dbReference type="PANTHER" id="PTHR20855:SF3">
    <property type="entry name" value="LD03007P"/>
    <property type="match status" value="1"/>
</dbReference>
<protein>
    <submittedName>
        <fullName evidence="7">Hemolysin III family protein</fullName>
    </submittedName>
</protein>